<evidence type="ECO:0000313" key="10">
    <source>
        <dbReference type="Proteomes" id="UP000244571"/>
    </source>
</evidence>
<dbReference type="EMBL" id="CP028901">
    <property type="protein sequence ID" value="AWB32556.1"/>
    <property type="molecule type" value="Genomic_DNA"/>
</dbReference>
<dbReference type="AlphaFoldDB" id="A0A2R4XFH1"/>
<dbReference type="PANTHER" id="PTHR32309">
    <property type="entry name" value="TYROSINE-PROTEIN KINASE"/>
    <property type="match status" value="1"/>
</dbReference>
<keyword evidence="3 7" id="KW-0812">Transmembrane</keyword>
<keyword evidence="6" id="KW-0175">Coiled coil</keyword>
<sequence>MVNRKKLFIGVVVIPMILAAIYYAFFAVDRYVSSAQISVRQASGESGGQVPGLALMLSGMNPTSREETMYLREYVISPDMLNVLKANLDWLDHYAGQWRDPLYWLPEDATSEEQLKFFQRVVTTHFDEQTGLLLVDVQAYTPEFAEEVLTLILATSERFVNELSHRMAREQMSFAQSELANARRNYEDQRERLIEFQSQNQFLDAERAATDRAVVIGELEAELVRERAELRGLQSTLAQNSPAVRARKNRISALEQQLEAESDRLISAPGGDQLNVIAARFRNLTIDVGIAEEAYKLSVAAVENARIEASKKIRSLITVVSPNLPQEATYPRVFYNLLTLLIGLLLLYGIIRFILANIEDHSD</sequence>
<dbReference type="RefSeq" id="WP_108619997.1">
    <property type="nucleotide sequence ID" value="NZ_CP028901.1"/>
</dbReference>
<evidence type="ECO:0000313" key="9">
    <source>
        <dbReference type="EMBL" id="AWB32556.1"/>
    </source>
</evidence>
<feature type="transmembrane region" description="Helical" evidence="7">
    <location>
        <begin position="333"/>
        <end position="355"/>
    </location>
</feature>
<feature type="transmembrane region" description="Helical" evidence="7">
    <location>
        <begin position="7"/>
        <end position="28"/>
    </location>
</feature>
<dbReference type="GO" id="GO:0005886">
    <property type="term" value="C:plasma membrane"/>
    <property type="evidence" value="ECO:0007669"/>
    <property type="project" value="UniProtKB-SubCell"/>
</dbReference>
<gene>
    <name evidence="9" type="ORF">DBV39_01195</name>
</gene>
<dbReference type="InterPro" id="IPR050445">
    <property type="entry name" value="Bact_polysacc_biosynth/exp"/>
</dbReference>
<dbReference type="KEGG" id="boz:DBV39_01195"/>
<dbReference type="Pfam" id="PF02706">
    <property type="entry name" value="Wzz"/>
    <property type="match status" value="1"/>
</dbReference>
<dbReference type="PANTHER" id="PTHR32309:SF13">
    <property type="entry name" value="FERRIC ENTEROBACTIN TRANSPORT PROTEIN FEPE"/>
    <property type="match status" value="1"/>
</dbReference>
<accession>A0A2R4XFH1</accession>
<comment type="subcellular location">
    <subcellularLocation>
        <location evidence="1">Cell membrane</location>
        <topology evidence="1">Multi-pass membrane protein</topology>
    </subcellularLocation>
</comment>
<dbReference type="InterPro" id="IPR003856">
    <property type="entry name" value="LPS_length_determ_N"/>
</dbReference>
<dbReference type="Proteomes" id="UP000244571">
    <property type="component" value="Chromosome"/>
</dbReference>
<proteinExistence type="predicted"/>
<evidence type="ECO:0000256" key="1">
    <source>
        <dbReference type="ARBA" id="ARBA00004651"/>
    </source>
</evidence>
<feature type="domain" description="Polysaccharide chain length determinant N-terminal" evidence="8">
    <location>
        <begin position="3"/>
        <end position="59"/>
    </location>
</feature>
<evidence type="ECO:0000256" key="5">
    <source>
        <dbReference type="ARBA" id="ARBA00023136"/>
    </source>
</evidence>
<keyword evidence="2" id="KW-1003">Cell membrane</keyword>
<evidence type="ECO:0000256" key="6">
    <source>
        <dbReference type="SAM" id="Coils"/>
    </source>
</evidence>
<evidence type="ECO:0000256" key="3">
    <source>
        <dbReference type="ARBA" id="ARBA00022692"/>
    </source>
</evidence>
<name>A0A2R4XFH1_9BURK</name>
<organism evidence="9 10">
    <name type="scientific">Orrella marina</name>
    <dbReference type="NCBI Taxonomy" id="2163011"/>
    <lineage>
        <taxon>Bacteria</taxon>
        <taxon>Pseudomonadati</taxon>
        <taxon>Pseudomonadota</taxon>
        <taxon>Betaproteobacteria</taxon>
        <taxon>Burkholderiales</taxon>
        <taxon>Alcaligenaceae</taxon>
        <taxon>Orrella</taxon>
    </lineage>
</organism>
<evidence type="ECO:0000256" key="4">
    <source>
        <dbReference type="ARBA" id="ARBA00022989"/>
    </source>
</evidence>
<evidence type="ECO:0000259" key="8">
    <source>
        <dbReference type="Pfam" id="PF02706"/>
    </source>
</evidence>
<reference evidence="9 10" key="1">
    <citation type="submission" date="2018-04" db="EMBL/GenBank/DDBJ databases">
        <title>Bordetella sp. HZ20 isolated from seawater.</title>
        <authorList>
            <person name="Sun C."/>
        </authorList>
    </citation>
    <scope>NUCLEOTIDE SEQUENCE [LARGE SCALE GENOMIC DNA]</scope>
    <source>
        <strain evidence="9 10">HZ20</strain>
    </source>
</reference>
<dbReference type="GO" id="GO:0004713">
    <property type="term" value="F:protein tyrosine kinase activity"/>
    <property type="evidence" value="ECO:0007669"/>
    <property type="project" value="TreeGrafter"/>
</dbReference>
<keyword evidence="10" id="KW-1185">Reference proteome</keyword>
<protein>
    <submittedName>
        <fullName evidence="9">ABC transporter permease</fullName>
    </submittedName>
</protein>
<feature type="coiled-coil region" evidence="6">
    <location>
        <begin position="165"/>
        <end position="264"/>
    </location>
</feature>
<keyword evidence="5 7" id="KW-0472">Membrane</keyword>
<keyword evidence="4 7" id="KW-1133">Transmembrane helix</keyword>
<evidence type="ECO:0000256" key="2">
    <source>
        <dbReference type="ARBA" id="ARBA00022475"/>
    </source>
</evidence>
<evidence type="ECO:0000256" key="7">
    <source>
        <dbReference type="SAM" id="Phobius"/>
    </source>
</evidence>
<dbReference type="OrthoDB" id="5497849at2"/>